<evidence type="ECO:0000259" key="1">
    <source>
        <dbReference type="PROSITE" id="PS50878"/>
    </source>
</evidence>
<evidence type="ECO:0000313" key="7">
    <source>
        <dbReference type="Proteomes" id="UP000070659"/>
    </source>
</evidence>
<dbReference type="SUPFAM" id="SSF56672">
    <property type="entry name" value="DNA/RNA polymerases"/>
    <property type="match status" value="1"/>
</dbReference>
<evidence type="ECO:0000313" key="3">
    <source>
        <dbReference type="EMBL" id="KWX00877.1"/>
    </source>
</evidence>
<dbReference type="EMBL" id="LAXD01000001">
    <property type="protein sequence ID" value="KWX00877.1"/>
    <property type="molecule type" value="Genomic_DNA"/>
</dbReference>
<dbReference type="OrthoDB" id="1550386at2"/>
<dbReference type="InterPro" id="IPR030931">
    <property type="entry name" value="Group_II_RT_mat"/>
</dbReference>
<dbReference type="NCBIfam" id="TIGR04416">
    <property type="entry name" value="group_II_RT_mat"/>
    <property type="match status" value="1"/>
</dbReference>
<organism evidence="2 7">
    <name type="scientific">Carbonactinospora thermoautotrophica</name>
    <dbReference type="NCBI Taxonomy" id="1469144"/>
    <lineage>
        <taxon>Bacteria</taxon>
        <taxon>Bacillati</taxon>
        <taxon>Actinomycetota</taxon>
        <taxon>Actinomycetes</taxon>
        <taxon>Kitasatosporales</taxon>
        <taxon>Carbonactinosporaceae</taxon>
        <taxon>Carbonactinospora</taxon>
    </lineage>
</organism>
<reference evidence="5" key="4">
    <citation type="submission" date="2015-04" db="EMBL/GenBank/DDBJ databases">
        <title>Physiological reanalysis, assessment of diazotrophy, and genome sequences of multiple isolates of Streptomyces thermoautotrophicus.</title>
        <authorList>
            <person name="MacKellar D.C."/>
            <person name="Lieber L."/>
            <person name="Norman J."/>
            <person name="Bolger A."/>
            <person name="Tobin C."/>
            <person name="Murray J.W."/>
            <person name="Chang R."/>
            <person name="Ford T."/>
            <person name="Nguyen P.Q."/>
            <person name="Woodward J."/>
            <person name="Permingeat H."/>
            <person name="Joshi N.S."/>
            <person name="Silver P.A."/>
            <person name="Usadel B."/>
            <person name="Rutherford A.W."/>
            <person name="Friesen M."/>
            <person name="Prell J."/>
        </authorList>
    </citation>
    <scope>NUCLEOTIDE SEQUENCE [LARGE SCALE GENOMIC DNA]</scope>
    <source>
        <strain evidence="5">H1</strain>
    </source>
</reference>
<accession>A0A132MJT4</accession>
<dbReference type="Pfam" id="PF08388">
    <property type="entry name" value="GIIM"/>
    <property type="match status" value="1"/>
</dbReference>
<dbReference type="InterPro" id="IPR000477">
    <property type="entry name" value="RT_dom"/>
</dbReference>
<dbReference type="InterPro" id="IPR043502">
    <property type="entry name" value="DNA/RNA_pol_sf"/>
</dbReference>
<sequence length="481" mass="55214">MNTDAPNEWALLRAERRVLGIQTKLHRWAGEDRSRRFDDVFNLVADPDFLLVAWERVRSNTGARTAGVDGLTARQIEAAGGVLAMLDDLRGRLRSRTFRPLPVRERMIPKSEGKLRRLGIPTVIDRIVQASLKLVLEPIFEQGFRPCSYGFRPNRRAQDALAEIHHFGSRKYHWVLEGDIEACFDTIDHAALMDRVRRRIADKRVLALVKAFCKAGILTELGQQQETRTGTPQGGILSPLLANIALSVLDDYFIQAWQQTMSDHNARYRRRGKGLANWRLTRYADDWVVMVAGTRTDAETLREEIATVLAPMGLRLSETKTRVVHLREGLDFLGYHIQWRFKRGTNNRHVYTYPSKKALTSVKHRIRALTCQKAHPDLATLLLGVNSLLRGWCHYFKHGSSSGAFGYLNHYTWWRVARWIRKRHAGLSWRELRRKVFTDGYRIVADGIELFNPATVATVHDRWRGYHIPTPWSQPTSSPTA</sequence>
<dbReference type="EMBL" id="JYIK01000762">
    <property type="protein sequence ID" value="KWX09637.1"/>
    <property type="molecule type" value="Genomic_DNA"/>
</dbReference>
<dbReference type="Pfam" id="PF00078">
    <property type="entry name" value="RVT_1"/>
    <property type="match status" value="1"/>
</dbReference>
<keyword evidence="3" id="KW-0808">Transferase</keyword>
<gene>
    <name evidence="3" type="ORF">LI90_1905</name>
    <name evidence="2" type="ORF">TH66_19155</name>
    <name evidence="4" type="ORF">TR74_08390</name>
</gene>
<dbReference type="EMBL" id="JYIJ01000019">
    <property type="protein sequence ID" value="KWW97661.1"/>
    <property type="molecule type" value="Genomic_DNA"/>
</dbReference>
<evidence type="ECO:0000313" key="4">
    <source>
        <dbReference type="EMBL" id="KWX09637.1"/>
    </source>
</evidence>
<proteinExistence type="predicted"/>
<dbReference type="Proteomes" id="UP000070659">
    <property type="component" value="Unassembled WGS sequence"/>
</dbReference>
<reference evidence="6" key="2">
    <citation type="submission" date="2015-02" db="EMBL/GenBank/DDBJ databases">
        <title>Physiological reanalysis, assessment of diazotrophy, and genome sequences of multiple isolates of Streptomyces thermoautotrophicus.</title>
        <authorList>
            <person name="MacKellar D.C."/>
            <person name="Lieber L."/>
            <person name="Norman J."/>
            <person name="Bolger A."/>
            <person name="Tobin C."/>
            <person name="Murray J.W."/>
            <person name="Friesen M."/>
            <person name="Prell J."/>
        </authorList>
    </citation>
    <scope>NUCLEOTIDE SEQUENCE [LARGE SCALE GENOMIC DNA]</scope>
    <source>
        <strain evidence="6">UBT1</strain>
    </source>
</reference>
<dbReference type="PROSITE" id="PS50878">
    <property type="entry name" value="RT_POL"/>
    <property type="match status" value="1"/>
</dbReference>
<evidence type="ECO:0000313" key="2">
    <source>
        <dbReference type="EMBL" id="KWW97661.1"/>
    </source>
</evidence>
<reference evidence="2 7" key="1">
    <citation type="submission" date="2015-02" db="EMBL/GenBank/DDBJ databases">
        <title>Physiological reanalysis, assessment of diazotrophy, and genome sequences of multiple isolates of Streptomyces thermoautotrophicus.</title>
        <authorList>
            <person name="MacKellar D.C."/>
            <person name="Lieber L."/>
            <person name="Norman J."/>
            <person name="Bolger A."/>
            <person name="Tobin C."/>
            <person name="Murray J.W."/>
            <person name="Prell J."/>
        </authorList>
    </citation>
    <scope>NUCLEOTIDE SEQUENCE [LARGE SCALE GENOMIC DNA]</scope>
    <source>
        <strain evidence="2 7">UBT1</strain>
    </source>
</reference>
<dbReference type="PANTHER" id="PTHR34047">
    <property type="entry name" value="NUCLEAR INTRON MATURASE 1, MITOCHONDRIAL-RELATED"/>
    <property type="match status" value="1"/>
</dbReference>
<dbReference type="InterPro" id="IPR013597">
    <property type="entry name" value="Mat_intron_G2"/>
</dbReference>
<protein>
    <submittedName>
        <fullName evidence="2 3">DNA polymerase</fullName>
    </submittedName>
</protein>
<dbReference type="Proteomes" id="UP000070188">
    <property type="component" value="Unassembled WGS sequence"/>
</dbReference>
<dbReference type="PATRIC" id="fig|1469144.10.peg.2057"/>
<dbReference type="Proteomes" id="UP000070598">
    <property type="component" value="Unassembled WGS sequence"/>
</dbReference>
<evidence type="ECO:0000313" key="5">
    <source>
        <dbReference type="Proteomes" id="UP000070188"/>
    </source>
</evidence>
<keyword evidence="3" id="KW-0548">Nucleotidyltransferase</keyword>
<dbReference type="CDD" id="cd01651">
    <property type="entry name" value="RT_G2_intron"/>
    <property type="match status" value="1"/>
</dbReference>
<dbReference type="InterPro" id="IPR051083">
    <property type="entry name" value="GrpII_Intron_Splice-Mob/Def"/>
</dbReference>
<comment type="caution">
    <text evidence="2">The sequence shown here is derived from an EMBL/GenBank/DDBJ whole genome shotgun (WGS) entry which is preliminary data.</text>
</comment>
<keyword evidence="3" id="KW-0695">RNA-directed DNA polymerase</keyword>
<keyword evidence="5" id="KW-1185">Reference proteome</keyword>
<dbReference type="STRING" id="1469144.LI90_1905"/>
<dbReference type="RefSeq" id="WP_066886770.1">
    <property type="nucleotide sequence ID" value="NZ_JYIJ01000019.1"/>
</dbReference>
<evidence type="ECO:0000313" key="6">
    <source>
        <dbReference type="Proteomes" id="UP000070598"/>
    </source>
</evidence>
<dbReference type="PANTHER" id="PTHR34047:SF8">
    <property type="entry name" value="PROTEIN YKFC"/>
    <property type="match status" value="1"/>
</dbReference>
<name>A0A132MJT4_9ACTN</name>
<reference evidence="3" key="3">
    <citation type="submission" date="2015-04" db="EMBL/GenBank/DDBJ databases">
        <title>Physiological reanalysis, assessment of diazotrophy, and genome sequences of multiple isolates of Streptomyces thermoautotrophicus.</title>
        <authorList>
            <person name="MacKellar D.C."/>
            <person name="Lieber L."/>
            <person name="Norman J."/>
            <person name="Bolger A."/>
            <person name="Tobin C."/>
            <person name="Murray J.W."/>
            <person name="Woodward J."/>
            <person name="Friesen M."/>
            <person name="Prell J."/>
        </authorList>
    </citation>
    <scope>NUCLEOTIDE SEQUENCE [LARGE SCALE GENOMIC DNA]</scope>
    <source>
        <strain evidence="3">H1</strain>
    </source>
</reference>
<dbReference type="AlphaFoldDB" id="A0A132MJT4"/>
<dbReference type="GO" id="GO:0003964">
    <property type="term" value="F:RNA-directed DNA polymerase activity"/>
    <property type="evidence" value="ECO:0007669"/>
    <property type="project" value="UniProtKB-KW"/>
</dbReference>
<feature type="domain" description="Reverse transcriptase" evidence="1">
    <location>
        <begin position="89"/>
        <end position="337"/>
    </location>
</feature>